<evidence type="ECO:0000259" key="2">
    <source>
        <dbReference type="PROSITE" id="PS50010"/>
    </source>
</evidence>
<protein>
    <recommendedName>
        <fullName evidence="2">DH domain-containing protein</fullName>
    </recommendedName>
</protein>
<dbReference type="SUPFAM" id="SSF48065">
    <property type="entry name" value="DBL homology domain (DH-domain)"/>
    <property type="match status" value="1"/>
</dbReference>
<dbReference type="AlphaFoldDB" id="A0A8H5LSW5"/>
<dbReference type="Gene3D" id="1.20.900.10">
    <property type="entry name" value="Dbl homology (DH) domain"/>
    <property type="match status" value="1"/>
</dbReference>
<feature type="compositionally biased region" description="Acidic residues" evidence="1">
    <location>
        <begin position="388"/>
        <end position="398"/>
    </location>
</feature>
<dbReference type="Proteomes" id="UP000559256">
    <property type="component" value="Unassembled WGS sequence"/>
</dbReference>
<feature type="compositionally biased region" description="Pro residues" evidence="1">
    <location>
        <begin position="93"/>
        <end position="107"/>
    </location>
</feature>
<feature type="compositionally biased region" description="Basic and acidic residues" evidence="1">
    <location>
        <begin position="349"/>
        <end position="359"/>
    </location>
</feature>
<organism evidence="3 4">
    <name type="scientific">Tetrapyrgos nigripes</name>
    <dbReference type="NCBI Taxonomy" id="182062"/>
    <lineage>
        <taxon>Eukaryota</taxon>
        <taxon>Fungi</taxon>
        <taxon>Dikarya</taxon>
        <taxon>Basidiomycota</taxon>
        <taxon>Agaricomycotina</taxon>
        <taxon>Agaricomycetes</taxon>
        <taxon>Agaricomycetidae</taxon>
        <taxon>Agaricales</taxon>
        <taxon>Marasmiineae</taxon>
        <taxon>Marasmiaceae</taxon>
        <taxon>Tetrapyrgos</taxon>
    </lineage>
</organism>
<evidence type="ECO:0000256" key="1">
    <source>
        <dbReference type="SAM" id="MobiDB-lite"/>
    </source>
</evidence>
<proteinExistence type="predicted"/>
<reference evidence="3 4" key="1">
    <citation type="journal article" date="2020" name="ISME J.">
        <title>Uncovering the hidden diversity of litter-decomposition mechanisms in mushroom-forming fungi.</title>
        <authorList>
            <person name="Floudas D."/>
            <person name="Bentzer J."/>
            <person name="Ahren D."/>
            <person name="Johansson T."/>
            <person name="Persson P."/>
            <person name="Tunlid A."/>
        </authorList>
    </citation>
    <scope>NUCLEOTIDE SEQUENCE [LARGE SCALE GENOMIC DNA]</scope>
    <source>
        <strain evidence="3 4">CBS 291.85</strain>
    </source>
</reference>
<dbReference type="OrthoDB" id="660555at2759"/>
<feature type="compositionally biased region" description="Basic and acidic residues" evidence="1">
    <location>
        <begin position="518"/>
        <end position="534"/>
    </location>
</feature>
<gene>
    <name evidence="3" type="ORF">D9758_002445</name>
</gene>
<feature type="compositionally biased region" description="Basic residues" evidence="1">
    <location>
        <begin position="108"/>
        <end position="117"/>
    </location>
</feature>
<dbReference type="GO" id="GO:0005737">
    <property type="term" value="C:cytoplasm"/>
    <property type="evidence" value="ECO:0007669"/>
    <property type="project" value="TreeGrafter"/>
</dbReference>
<feature type="region of interest" description="Disordered" evidence="1">
    <location>
        <begin position="9"/>
        <end position="47"/>
    </location>
</feature>
<dbReference type="InterPro" id="IPR000219">
    <property type="entry name" value="DH_dom"/>
</dbReference>
<feature type="compositionally biased region" description="Basic and acidic residues" evidence="1">
    <location>
        <begin position="372"/>
        <end position="382"/>
    </location>
</feature>
<sequence>MVLLARSVLSTPELSSPSGSVSSSDDSSFFSAVSSSHRNTSNDRPNSLIIAEPDICELPSINLHPPSKTNTNDSSVKSPLALDLKAFPKRRPSPLPLNDPLPSPISPRPRHVRKLRKSNPSIPRPQETCSMPSTPLMHFTIDHDISSIRRSLSIGPSRGLFRRQTTHVIPFRLKKRQRRSSLPTIPSATFFPLKRDDLVGRRIVKFQSPMDYQEHHLGRWQNQRSPYPTRSTRDRNTDALIALAWTGNLPLSPTAEPALHGRHSIPTMEVPLRSGWRTTTSRTTWSDSDHGDSSDIIVDLSSSDPLIVASPLGSATSLKQSWTLAMVITDEDISDEILMENLEKMRAGQEEWGWRKPPDLQDQNPLSADSPSPHEEPSEKSSEGVTSAEEEEEDETSENADRDVRPFPRSGEHAMSSSWQMARRALLICRELVRTERRYLAGLNNLTSNETLTPPPSLMLQYVLPLIQVSKELLQLMEVNPSAKGVADAFISKAERLEDAMVSWCGVVGSFFTGPEGKRKGDFGRSKDGMESHESNATGIKRRVGSWGKRINSIKYRSSSSDSDSTKSSSQRTRPNHKRKPSVRDLAIMPTQRVMRYTMLFRDLLVYTPSTSVSQTSVEQALEIALSLAQKCDRAQCNAAFLQ</sequence>
<feature type="region of interest" description="Disordered" evidence="1">
    <location>
        <begin position="518"/>
        <end position="542"/>
    </location>
</feature>
<comment type="caution">
    <text evidence="3">The sequence shown here is derived from an EMBL/GenBank/DDBJ whole genome shotgun (WGS) entry which is preliminary data.</text>
</comment>
<dbReference type="PANTHER" id="PTHR12673:SF159">
    <property type="entry name" value="LD03170P"/>
    <property type="match status" value="1"/>
</dbReference>
<evidence type="ECO:0000313" key="4">
    <source>
        <dbReference type="Proteomes" id="UP000559256"/>
    </source>
</evidence>
<dbReference type="Pfam" id="PF00621">
    <property type="entry name" value="RhoGEF"/>
    <property type="match status" value="1"/>
</dbReference>
<feature type="region of interest" description="Disordered" evidence="1">
    <location>
        <begin position="87"/>
        <end position="131"/>
    </location>
</feature>
<feature type="domain" description="DH" evidence="2">
    <location>
        <begin position="424"/>
        <end position="635"/>
    </location>
</feature>
<feature type="region of interest" description="Disordered" evidence="1">
    <location>
        <begin position="349"/>
        <end position="416"/>
    </location>
</feature>
<feature type="compositionally biased region" description="Low complexity" evidence="1">
    <location>
        <begin position="558"/>
        <end position="570"/>
    </location>
</feature>
<dbReference type="EMBL" id="JAACJM010000015">
    <property type="protein sequence ID" value="KAF5368362.1"/>
    <property type="molecule type" value="Genomic_DNA"/>
</dbReference>
<feature type="region of interest" description="Disordered" evidence="1">
    <location>
        <begin position="555"/>
        <end position="582"/>
    </location>
</feature>
<feature type="compositionally biased region" description="Basic and acidic residues" evidence="1">
    <location>
        <begin position="399"/>
        <end position="412"/>
    </location>
</feature>
<dbReference type="InterPro" id="IPR035899">
    <property type="entry name" value="DBL_dom_sf"/>
</dbReference>
<accession>A0A8H5LSW5</accession>
<dbReference type="GO" id="GO:0005085">
    <property type="term" value="F:guanyl-nucleotide exchange factor activity"/>
    <property type="evidence" value="ECO:0007669"/>
    <property type="project" value="InterPro"/>
</dbReference>
<dbReference type="PROSITE" id="PS50010">
    <property type="entry name" value="DH_2"/>
    <property type="match status" value="1"/>
</dbReference>
<evidence type="ECO:0000313" key="3">
    <source>
        <dbReference type="EMBL" id="KAF5368362.1"/>
    </source>
</evidence>
<keyword evidence="4" id="KW-1185">Reference proteome</keyword>
<feature type="compositionally biased region" description="Low complexity" evidence="1">
    <location>
        <begin position="15"/>
        <end position="36"/>
    </location>
</feature>
<name>A0A8H5LSW5_9AGAR</name>
<dbReference type="PANTHER" id="PTHR12673">
    <property type="entry name" value="FACIOGENITAL DYSPLASIA PROTEIN"/>
    <property type="match status" value="1"/>
</dbReference>
<dbReference type="InterPro" id="IPR051092">
    <property type="entry name" value="FYVE_RhoGEF_PH"/>
</dbReference>